<evidence type="ECO:0000313" key="14">
    <source>
        <dbReference type="EMBL" id="AIX31093.1"/>
    </source>
</evidence>
<evidence type="ECO:0000313" key="26">
    <source>
        <dbReference type="EMBL" id="AIX41398.1"/>
    </source>
</evidence>
<evidence type="ECO:0000313" key="6">
    <source>
        <dbReference type="EMBL" id="AIX27677.1"/>
    </source>
</evidence>
<dbReference type="EMBL" id="KJ019095">
    <property type="protein sequence ID" value="AIX29932.1"/>
    <property type="molecule type" value="Genomic_DNA"/>
</dbReference>
<dbReference type="Proteomes" id="UP000185316">
    <property type="component" value="Segment"/>
</dbReference>
<dbReference type="Proteomes" id="UP000033001">
    <property type="component" value="Segment"/>
</dbReference>
<dbReference type="Proteomes" id="UP000185299">
    <property type="component" value="Segment"/>
</dbReference>
<dbReference type="EMBL" id="KJ019093">
    <property type="protein sequence ID" value="AIX29432.1"/>
    <property type="molecule type" value="Genomic_DNA"/>
</dbReference>
<evidence type="ECO:0000313" key="20">
    <source>
        <dbReference type="EMBL" id="AIX33020.1"/>
    </source>
</evidence>
<evidence type="ECO:0000313" key="22">
    <source>
        <dbReference type="EMBL" id="AIX34234.1"/>
    </source>
</evidence>
<dbReference type="EMBL" id="KJ019159">
    <property type="protein sequence ID" value="AIX45587.1"/>
    <property type="molecule type" value="Genomic_DNA"/>
</dbReference>
<evidence type="ECO:0000313" key="34">
    <source>
        <dbReference type="EMBL" id="AIX45587.1"/>
    </source>
</evidence>
<dbReference type="EMBL" id="KJ019111">
    <property type="protein sequence ID" value="AIX34234.1"/>
    <property type="molecule type" value="Genomic_DNA"/>
</dbReference>
<dbReference type="Proteomes" id="UP000185296">
    <property type="component" value="Segment"/>
</dbReference>
<evidence type="ECO:0000313" key="24">
    <source>
        <dbReference type="EMBL" id="AIX40834.1"/>
    </source>
</evidence>
<proteinExistence type="predicted"/>
<dbReference type="Proteomes" id="UP000185324">
    <property type="component" value="Segment"/>
</dbReference>
<dbReference type="EMBL" id="KJ019141">
    <property type="protein sequence ID" value="AIX40834.1"/>
    <property type="molecule type" value="Genomic_DNA"/>
</dbReference>
<evidence type="ECO:0000313" key="16">
    <source>
        <dbReference type="EMBL" id="AIX31666.1"/>
    </source>
</evidence>
<evidence type="ECO:0000313" key="13">
    <source>
        <dbReference type="EMBL" id="AIX30807.1"/>
    </source>
</evidence>
<evidence type="ECO:0000313" key="28">
    <source>
        <dbReference type="EMBL" id="AIX41967.1"/>
    </source>
</evidence>
<dbReference type="Proteomes" id="UP000185308">
    <property type="component" value="Segment"/>
</dbReference>
<dbReference type="Proteomes" id="UP000185287">
    <property type="component" value="Segment"/>
</dbReference>
<dbReference type="EMBL" id="KJ019144">
    <property type="protein sequence ID" value="AIX41687.1"/>
    <property type="molecule type" value="Genomic_DNA"/>
</dbReference>
<evidence type="ECO:0000313" key="18">
    <source>
        <dbReference type="EMBL" id="AIX32237.1"/>
    </source>
</evidence>
<evidence type="ECO:0000313" key="19">
    <source>
        <dbReference type="EMBL" id="AIX32737.1"/>
    </source>
</evidence>
<evidence type="ECO:0000313" key="5">
    <source>
        <dbReference type="EMBL" id="AIX27396.1"/>
    </source>
</evidence>
<dbReference type="Proteomes" id="UP000185290">
    <property type="component" value="Segment"/>
</dbReference>
<dbReference type="EMBL" id="KJ019086">
    <property type="protein sequence ID" value="AIX27677.1"/>
    <property type="molecule type" value="Genomic_DNA"/>
</dbReference>
<dbReference type="EMBL" id="KJ019100">
    <property type="protein sequence ID" value="AIX31380.1"/>
    <property type="molecule type" value="Genomic_DNA"/>
</dbReference>
<dbReference type="EMBL" id="KJ019106">
    <property type="protein sequence ID" value="AIX33020.1"/>
    <property type="molecule type" value="Genomic_DNA"/>
</dbReference>
<dbReference type="Proteomes" id="UP000185297">
    <property type="component" value="Segment"/>
</dbReference>
<evidence type="ECO:0000313" key="3">
    <source>
        <dbReference type="EMBL" id="AIX20213.1"/>
    </source>
</evidence>
<evidence type="ECO:0000313" key="7">
    <source>
        <dbReference type="EMBL" id="AIX28603.1"/>
    </source>
</evidence>
<dbReference type="EMBL" id="KJ019150">
    <property type="protein sequence ID" value="AIX43386.1"/>
    <property type="molecule type" value="Genomic_DNA"/>
</dbReference>
<evidence type="ECO:0000313" key="23">
    <source>
        <dbReference type="EMBL" id="AIX36882.1"/>
    </source>
</evidence>
<dbReference type="Proteomes" id="UP000185305">
    <property type="component" value="Segment"/>
</dbReference>
<accession>A0A0E3EZU2</accession>
<dbReference type="Proteomes" id="UP000185310">
    <property type="component" value="Segment"/>
</dbReference>
<dbReference type="Proteomes" id="UP000185292">
    <property type="component" value="Segment"/>
</dbReference>
<dbReference type="EMBL" id="KJ019053">
    <property type="protein sequence ID" value="AIX20213.1"/>
    <property type="molecule type" value="Genomic_DNA"/>
</dbReference>
<name>A0A0E3EZU2_9CAUD</name>
<organism evidence="2 37">
    <name type="scientific">Synechococcus phage ACG-2014f</name>
    <dbReference type="NCBI Taxonomy" id="1493511"/>
    <lineage>
        <taxon>Viruses</taxon>
        <taxon>Duplodnaviria</taxon>
        <taxon>Heunggongvirae</taxon>
        <taxon>Uroviricota</taxon>
        <taxon>Caudoviricetes</taxon>
        <taxon>Pantevenvirales</taxon>
        <taxon>Kyanoviridae</taxon>
        <taxon>Atlauavirus</taxon>
        <taxon>Atlauavirus tusconc8</taxon>
    </lineage>
</organism>
<reference evidence="35 36" key="1">
    <citation type="submission" date="2013-12" db="EMBL/GenBank/DDBJ databases">
        <title>Ecological redundancy of diverse viral populations within a natural community.</title>
        <authorList>
            <person name="Gregory A.C."/>
            <person name="LaButti K."/>
            <person name="Copeland A."/>
            <person name="Woyke T."/>
            <person name="Sullivan M.B."/>
        </authorList>
    </citation>
    <scope>NUCLEOTIDE SEQUENCE [LARGE SCALE GENOMIC DNA]</scope>
    <source>
        <strain evidence="24">Syn7803C10</strain>
        <strain evidence="25">Syn7803C11</strain>
        <strain evidence="26">Syn7803C12</strain>
        <strain evidence="27">Syn7803C14</strain>
        <strain evidence="28">Syn7803C15</strain>
        <strain evidence="29">Syn7803C19</strain>
        <strain evidence="30">Syn7803C21</strain>
        <strain evidence="31">Syn7803C22</strain>
        <strain evidence="32">Syn7803C25</strain>
        <strain evidence="33">Syn7803C29</strain>
        <strain evidence="34">Syn7803C34</strain>
        <strain evidence="1">Syn7803C58</strain>
        <strain evidence="2">Syn7803C6</strain>
        <strain evidence="3">Syn7803C80</strain>
        <strain evidence="4">Syn7803C9</strain>
        <strain evidence="5">Syn7803US13</strain>
        <strain evidence="6">Syn7803US17</strain>
        <strain evidence="8">Syn7803US2</strain>
        <strain evidence="7">Syn7803US24</strain>
        <strain evidence="14">Syn7803US3</strain>
        <strain evidence="9">Syn7803US30</strain>
        <strain evidence="10">Syn7803US34</strain>
        <strain evidence="11">Syn7803US36</strain>
        <strain evidence="12">Syn7803US37</strain>
        <strain evidence="13">Syn7803US39</strain>
        <strain evidence="19">Syn7803US4</strain>
        <strain evidence="15">Syn7803US40</strain>
        <strain evidence="16">Syn7803US42</strain>
        <strain evidence="17">Syn7803US43</strain>
        <strain evidence="18">Syn7803US44</strain>
        <strain evidence="20">Syn7803US50</strain>
        <strain evidence="21">Syn7803US52</strain>
        <strain evidence="22">Syn7803US57</strain>
        <strain evidence="23">Syn7803US7</strain>
    </source>
</reference>
<dbReference type="Proteomes" id="UP000185311">
    <property type="component" value="Segment"/>
</dbReference>
<dbReference type="EMBL" id="KJ019102">
    <property type="protein sequence ID" value="AIX31953.1"/>
    <property type="molecule type" value="Genomic_DNA"/>
</dbReference>
<dbReference type="EMBL" id="KJ019092">
    <property type="protein sequence ID" value="AIX29147.1"/>
    <property type="molecule type" value="Genomic_DNA"/>
</dbReference>
<evidence type="ECO:0000313" key="9">
    <source>
        <dbReference type="EMBL" id="AIX29432.1"/>
    </source>
</evidence>
<dbReference type="Proteomes" id="UP000185318">
    <property type="component" value="Segment"/>
</dbReference>
<dbReference type="EMBL" id="KJ019098">
    <property type="protein sequence ID" value="AIX30807.1"/>
    <property type="molecule type" value="Genomic_DNA"/>
</dbReference>
<dbReference type="EMBL" id="KJ019066">
    <property type="protein sequence ID" value="AIX23226.1"/>
    <property type="molecule type" value="Genomic_DNA"/>
</dbReference>
<evidence type="ECO:0000313" key="33">
    <source>
        <dbReference type="EMBL" id="AIX44673.1"/>
    </source>
</evidence>
<dbReference type="Proteomes" id="UP000185291">
    <property type="component" value="Segment"/>
</dbReference>
<dbReference type="Proteomes" id="UP000185325">
    <property type="component" value="Segment"/>
</dbReference>
<dbReference type="EMBL" id="KJ019105">
    <property type="protein sequence ID" value="AIX32737.1"/>
    <property type="molecule type" value="Genomic_DNA"/>
</dbReference>
<evidence type="ECO:0000313" key="25">
    <source>
        <dbReference type="EMBL" id="AIX41117.1"/>
    </source>
</evidence>
<evidence type="ECO:0000313" key="32">
    <source>
        <dbReference type="EMBL" id="AIX43959.1"/>
    </source>
</evidence>
<evidence type="ECO:0000313" key="30">
    <source>
        <dbReference type="EMBL" id="AIX43101.1"/>
    </source>
</evidence>
<evidence type="ECO:0000313" key="12">
    <source>
        <dbReference type="EMBL" id="AIX30513.1"/>
    </source>
</evidence>
<dbReference type="Proteomes" id="UP000185322">
    <property type="component" value="Segment"/>
</dbReference>
<dbReference type="EMBL" id="KJ019142">
    <property type="protein sequence ID" value="AIX41117.1"/>
    <property type="molecule type" value="Genomic_DNA"/>
</dbReference>
<dbReference type="EMBL" id="KJ019107">
    <property type="protein sequence ID" value="AIX33308.1"/>
    <property type="molecule type" value="Genomic_DNA"/>
</dbReference>
<dbReference type="EMBL" id="KJ019145">
    <property type="protein sequence ID" value="AIX41967.1"/>
    <property type="molecule type" value="Genomic_DNA"/>
</dbReference>
<evidence type="ECO:0000313" key="8">
    <source>
        <dbReference type="EMBL" id="AIX29147.1"/>
    </source>
</evidence>
<dbReference type="Proteomes" id="UP000185288">
    <property type="component" value="Segment"/>
</dbReference>
<dbReference type="Proteomes" id="UP000185301">
    <property type="component" value="Segment"/>
</dbReference>
<dbReference type="Proteomes" id="UP000185317">
    <property type="component" value="Segment"/>
</dbReference>
<gene>
    <name evidence="24" type="ORF">Syn7803C10_36</name>
    <name evidence="25" type="ORF">Syn7803C11_36</name>
    <name evidence="26" type="ORF">Syn7803C12_36</name>
    <name evidence="27" type="ORF">Syn7803C14_36</name>
    <name evidence="28" type="ORF">Syn7803C15_36</name>
    <name evidence="29" type="ORF">Syn7803C19_36</name>
    <name evidence="30" type="ORF">Syn7803C21_36</name>
    <name evidence="31" type="ORF">Syn7803C22_36</name>
    <name evidence="32" type="ORF">Syn7803C25_36</name>
    <name evidence="33" type="ORF">Syn7803C29_36</name>
    <name evidence="34" type="ORF">Syn7803C34_36</name>
    <name evidence="1" type="ORF">Syn7803C58_36</name>
    <name evidence="2" type="ORF">Syn7803C6_36</name>
    <name evidence="3" type="ORF">Syn7803C80_36</name>
    <name evidence="4" type="ORF">Syn7803C9_36</name>
    <name evidence="5" type="ORF">Syn7803US13_36</name>
    <name evidence="6" type="ORF">Syn7803US17_36</name>
    <name evidence="7" type="ORF">Syn7803US24_36</name>
    <name evidence="8" type="ORF">Syn7803US2_36</name>
    <name evidence="9" type="ORF">Syn7803US30_36</name>
    <name evidence="10" type="ORF">Syn7803US34_37</name>
    <name evidence="11" type="ORF">Syn7803US36_37</name>
    <name evidence="12" type="ORF">Syn7803US37_36</name>
    <name evidence="13" type="ORF">Syn7803US39_36</name>
    <name evidence="14" type="ORF">Syn7803US3_36</name>
    <name evidence="15" type="ORF">Syn7803US40_36</name>
    <name evidence="16" type="ORF">Syn7803US42_38</name>
    <name evidence="17" type="ORF">Syn7803US43_36</name>
    <name evidence="18" type="ORF">Syn7803US44_37</name>
    <name evidence="19" type="ORF">Syn7803US4_36</name>
    <name evidence="20" type="ORF">Syn7803US50_36</name>
    <name evidence="21" type="ORF">Syn7803US52_36</name>
    <name evidence="22" type="ORF">Syn7803US57_36</name>
    <name evidence="23" type="ORF">Syn7803US7_36</name>
</gene>
<dbReference type="Proteomes" id="UP000185312">
    <property type="component" value="Segment"/>
</dbReference>
<protein>
    <submittedName>
        <fullName evidence="2">Uncharacterized protein</fullName>
    </submittedName>
</protein>
<dbReference type="EMBL" id="KJ019148">
    <property type="protein sequence ID" value="AIX42824.1"/>
    <property type="molecule type" value="Genomic_DNA"/>
</dbReference>
<evidence type="ECO:0000313" key="10">
    <source>
        <dbReference type="EMBL" id="AIX29932.1"/>
    </source>
</evidence>
<dbReference type="Proteomes" id="UP000185286">
    <property type="component" value="Genome"/>
</dbReference>
<dbReference type="EMBL" id="KJ019152">
    <property type="protein sequence ID" value="AIX43959.1"/>
    <property type="molecule type" value="Genomic_DNA"/>
</dbReference>
<dbReference type="Proteomes" id="UP000185306">
    <property type="component" value="Segment"/>
</dbReference>
<dbReference type="EMBL" id="KJ019149">
    <property type="protein sequence ID" value="AIX43101.1"/>
    <property type="molecule type" value="Genomic_DNA"/>
</dbReference>
<evidence type="ECO:0000313" key="29">
    <source>
        <dbReference type="EMBL" id="AIX42824.1"/>
    </source>
</evidence>
<dbReference type="Proteomes" id="UP000185298">
    <property type="component" value="Segment"/>
</dbReference>
<dbReference type="EMBL" id="KJ019155">
    <property type="protein sequence ID" value="AIX44673.1"/>
    <property type="molecule type" value="Genomic_DNA"/>
</dbReference>
<dbReference type="EMBL" id="KJ019143">
    <property type="protein sequence ID" value="AIX41398.1"/>
    <property type="molecule type" value="Genomic_DNA"/>
</dbReference>
<evidence type="ECO:0000313" key="11">
    <source>
        <dbReference type="EMBL" id="AIX30225.1"/>
    </source>
</evidence>
<dbReference type="Proteomes" id="UP000185314">
    <property type="component" value="Segment"/>
</dbReference>
<dbReference type="EMBL" id="KJ019101">
    <property type="protein sequence ID" value="AIX31666.1"/>
    <property type="molecule type" value="Genomic_DNA"/>
</dbReference>
<dbReference type="Proteomes" id="UP000185289">
    <property type="component" value="Segment"/>
</dbReference>
<sequence length="88" mass="9944">MEENMSISTELLTSINDAMYVATNNAATYMHGDRGADAMCLLNEWTTEDGECLLTQYAKGEVCEHMGTFMFINLEEETWGEFIISDDE</sequence>
<dbReference type="EMBL" id="KJ019099">
    <property type="protein sequence ID" value="AIX31093.1"/>
    <property type="molecule type" value="Genomic_DNA"/>
</dbReference>
<dbReference type="EMBL" id="KJ019085">
    <property type="protein sequence ID" value="AIX27396.1"/>
    <property type="molecule type" value="Genomic_DNA"/>
</dbReference>
<evidence type="ECO:0000313" key="1">
    <source>
        <dbReference type="EMBL" id="AIX16561.1"/>
    </source>
</evidence>
<evidence type="ECO:0000313" key="36">
    <source>
        <dbReference type="Proteomes" id="UP000185286"/>
    </source>
</evidence>
<dbReference type="EMBL" id="KJ019103">
    <property type="protein sequence ID" value="AIX32237.1"/>
    <property type="molecule type" value="Genomic_DNA"/>
</dbReference>
<dbReference type="Proteomes" id="UP000185309">
    <property type="component" value="Segment"/>
</dbReference>
<dbReference type="EMBL" id="KJ019037">
    <property type="protein sequence ID" value="AIX16561.1"/>
    <property type="molecule type" value="Genomic_DNA"/>
</dbReference>
<dbReference type="Proteomes" id="UP000185319">
    <property type="component" value="Segment"/>
</dbReference>
<evidence type="ECO:0000313" key="21">
    <source>
        <dbReference type="EMBL" id="AIX33308.1"/>
    </source>
</evidence>
<evidence type="ECO:0000313" key="27">
    <source>
        <dbReference type="EMBL" id="AIX41687.1"/>
    </source>
</evidence>
<dbReference type="Proteomes" id="UP000185302">
    <property type="component" value="Segment"/>
</dbReference>
<dbReference type="Proteomes" id="UP000185304">
    <property type="component" value="Segment"/>
</dbReference>
<dbReference type="KEGG" id="vg:24171886"/>
<dbReference type="Proteomes" id="UP000185313">
    <property type="component" value="Segment"/>
</dbReference>
<dbReference type="EMBL" id="KJ019097">
    <property type="protein sequence ID" value="AIX30513.1"/>
    <property type="molecule type" value="Genomic_DNA"/>
</dbReference>
<dbReference type="RefSeq" id="YP_009134247.1">
    <property type="nucleotide sequence ID" value="NC_026927.1"/>
</dbReference>
<evidence type="ECO:0000313" key="37">
    <source>
        <dbReference type="Proteomes" id="UP000185317"/>
    </source>
</evidence>
<dbReference type="EMBL" id="KJ019096">
    <property type="protein sequence ID" value="AIX30225.1"/>
    <property type="molecule type" value="Genomic_DNA"/>
</dbReference>
<evidence type="ECO:0000313" key="4">
    <source>
        <dbReference type="EMBL" id="AIX23226.1"/>
    </source>
</evidence>
<evidence type="ECO:0000313" key="2">
    <source>
        <dbReference type="EMBL" id="AIX18335.1"/>
    </source>
</evidence>
<dbReference type="Proteomes" id="UP000185303">
    <property type="component" value="Segment"/>
</dbReference>
<dbReference type="EMBL" id="KJ019123">
    <property type="protein sequence ID" value="AIX36882.1"/>
    <property type="molecule type" value="Genomic_DNA"/>
</dbReference>
<dbReference type="EMBL" id="KJ019090">
    <property type="protein sequence ID" value="AIX28603.1"/>
    <property type="molecule type" value="Genomic_DNA"/>
</dbReference>
<evidence type="ECO:0000313" key="17">
    <source>
        <dbReference type="EMBL" id="AIX31953.1"/>
    </source>
</evidence>
<dbReference type="Proteomes" id="UP000185300">
    <property type="component" value="Segment"/>
</dbReference>
<evidence type="ECO:0000313" key="15">
    <source>
        <dbReference type="EMBL" id="AIX31380.1"/>
    </source>
</evidence>
<evidence type="ECO:0000313" key="31">
    <source>
        <dbReference type="EMBL" id="AIX43386.1"/>
    </source>
</evidence>
<dbReference type="Proteomes" id="UP000185293">
    <property type="component" value="Segment"/>
</dbReference>
<dbReference type="EMBL" id="KJ019045">
    <property type="protein sequence ID" value="AIX18335.1"/>
    <property type="molecule type" value="Genomic_DNA"/>
</dbReference>
<evidence type="ECO:0000313" key="35">
    <source>
        <dbReference type="Proteomes" id="UP000033001"/>
    </source>
</evidence>